<proteinExistence type="inferred from homology"/>
<dbReference type="EMBL" id="JACAZI010000002">
    <property type="protein sequence ID" value="KAF7369794.1"/>
    <property type="molecule type" value="Genomic_DNA"/>
</dbReference>
<dbReference type="SUPFAM" id="SSF75005">
    <property type="entry name" value="Arabinanase/levansucrase/invertase"/>
    <property type="match status" value="1"/>
</dbReference>
<comment type="similarity">
    <text evidence="1 5">Belongs to the glycosyl hydrolase 43 family.</text>
</comment>
<gene>
    <name evidence="6" type="ORF">MVEN_00311900</name>
</gene>
<dbReference type="InterPro" id="IPR023296">
    <property type="entry name" value="Glyco_hydro_beta-prop_sf"/>
</dbReference>
<evidence type="ECO:0000256" key="1">
    <source>
        <dbReference type="ARBA" id="ARBA00009865"/>
    </source>
</evidence>
<keyword evidence="2" id="KW-0732">Signal</keyword>
<evidence type="ECO:0000313" key="6">
    <source>
        <dbReference type="EMBL" id="KAF7369794.1"/>
    </source>
</evidence>
<dbReference type="PANTHER" id="PTHR43817:SF1">
    <property type="entry name" value="HYDROLASE, FAMILY 43, PUTATIVE (AFU_ORTHOLOGUE AFUA_3G01660)-RELATED"/>
    <property type="match status" value="1"/>
</dbReference>
<dbReference type="InterPro" id="IPR006710">
    <property type="entry name" value="Glyco_hydro_43"/>
</dbReference>
<sequence length="399" mass="44668">MYPPLEQYKMDVFSVEFREVLFPWTHPCEIIATMARKLVSLLWMTSAFLQLNPVASYRVPRVPSAEATYTNPILPGNFADPWVLEFNDWYYLTPTMPDGSVAVFKSSTLDNFTDVTPVTVWVPPNPAAWAPELHFIDGNFYIYCALQDGDEDADRRVISPPRMHVLKGSDPTDPTAPFTDLGQIGTPDSNYAIDGTVLQNYNGANYFIWSGKETRELDTVQYLYIAQMDTPHSVVGERILIHSPYWPNGTRKDWQWSPSNTDYGVNEGPEILVNDDQIFLLYSACVSISGTEGRSERGIMGLNSPDADPLDPKSWWAKDDGPVFSQSEFTVGTGHASFPRDANRVPYITYHAWDVDAPAGWSSREVRTQRFEFNPDGTPNFPIAVASGVELPAAAGYGH</sequence>
<evidence type="ECO:0000256" key="3">
    <source>
        <dbReference type="ARBA" id="ARBA00022801"/>
    </source>
</evidence>
<dbReference type="GO" id="GO:0004553">
    <property type="term" value="F:hydrolase activity, hydrolyzing O-glycosyl compounds"/>
    <property type="evidence" value="ECO:0007669"/>
    <property type="project" value="InterPro"/>
</dbReference>
<reference evidence="6" key="1">
    <citation type="submission" date="2020-05" db="EMBL/GenBank/DDBJ databases">
        <title>Mycena genomes resolve the evolution of fungal bioluminescence.</title>
        <authorList>
            <person name="Tsai I.J."/>
        </authorList>
    </citation>
    <scope>NUCLEOTIDE SEQUENCE</scope>
    <source>
        <strain evidence="6">CCC161011</strain>
    </source>
</reference>
<dbReference type="CDD" id="cd18820">
    <property type="entry name" value="GH43_LbAraf43-like"/>
    <property type="match status" value="1"/>
</dbReference>
<dbReference type="Gene3D" id="2.115.10.20">
    <property type="entry name" value="Glycosyl hydrolase domain, family 43"/>
    <property type="match status" value="1"/>
</dbReference>
<evidence type="ECO:0000256" key="2">
    <source>
        <dbReference type="ARBA" id="ARBA00022729"/>
    </source>
</evidence>
<dbReference type="Proteomes" id="UP000620124">
    <property type="component" value="Unassembled WGS sequence"/>
</dbReference>
<name>A0A8H6Z2L1_9AGAR</name>
<dbReference type="PANTHER" id="PTHR43817">
    <property type="entry name" value="GLYCOSYL HYDROLASE"/>
    <property type="match status" value="1"/>
</dbReference>
<protein>
    <submittedName>
        <fullName evidence="6">Arabinanase/levansucrase/invertase superfamily protein</fullName>
    </submittedName>
</protein>
<evidence type="ECO:0000256" key="4">
    <source>
        <dbReference type="ARBA" id="ARBA00023295"/>
    </source>
</evidence>
<accession>A0A8H6Z2L1</accession>
<keyword evidence="4 5" id="KW-0326">Glycosidase</keyword>
<evidence type="ECO:0000256" key="5">
    <source>
        <dbReference type="RuleBase" id="RU361187"/>
    </source>
</evidence>
<dbReference type="OrthoDB" id="272289at2759"/>
<dbReference type="GO" id="GO:0005975">
    <property type="term" value="P:carbohydrate metabolic process"/>
    <property type="evidence" value="ECO:0007669"/>
    <property type="project" value="InterPro"/>
</dbReference>
<dbReference type="Pfam" id="PF04616">
    <property type="entry name" value="Glyco_hydro_43"/>
    <property type="match status" value="1"/>
</dbReference>
<comment type="caution">
    <text evidence="6">The sequence shown here is derived from an EMBL/GenBank/DDBJ whole genome shotgun (WGS) entry which is preliminary data.</text>
</comment>
<evidence type="ECO:0000313" key="7">
    <source>
        <dbReference type="Proteomes" id="UP000620124"/>
    </source>
</evidence>
<dbReference type="AlphaFoldDB" id="A0A8H6Z2L1"/>
<keyword evidence="7" id="KW-1185">Reference proteome</keyword>
<keyword evidence="3 5" id="KW-0378">Hydrolase</keyword>
<organism evidence="6 7">
    <name type="scientific">Mycena venus</name>
    <dbReference type="NCBI Taxonomy" id="2733690"/>
    <lineage>
        <taxon>Eukaryota</taxon>
        <taxon>Fungi</taxon>
        <taxon>Dikarya</taxon>
        <taxon>Basidiomycota</taxon>
        <taxon>Agaricomycotina</taxon>
        <taxon>Agaricomycetes</taxon>
        <taxon>Agaricomycetidae</taxon>
        <taxon>Agaricales</taxon>
        <taxon>Marasmiineae</taxon>
        <taxon>Mycenaceae</taxon>
        <taxon>Mycena</taxon>
    </lineage>
</organism>